<organism evidence="1 2">
    <name type="scientific">Scytonema millei VB511283</name>
    <dbReference type="NCBI Taxonomy" id="1245923"/>
    <lineage>
        <taxon>Bacteria</taxon>
        <taxon>Bacillati</taxon>
        <taxon>Cyanobacteriota</taxon>
        <taxon>Cyanophyceae</taxon>
        <taxon>Nostocales</taxon>
        <taxon>Scytonemataceae</taxon>
        <taxon>Scytonema</taxon>
    </lineage>
</organism>
<dbReference type="EMBL" id="JTJC03000001">
    <property type="protein sequence ID" value="NHC34396.1"/>
    <property type="molecule type" value="Genomic_DNA"/>
</dbReference>
<keyword evidence="2" id="KW-1185">Reference proteome</keyword>
<protein>
    <submittedName>
        <fullName evidence="1">Uncharacterized protein</fullName>
    </submittedName>
</protein>
<evidence type="ECO:0000313" key="1">
    <source>
        <dbReference type="EMBL" id="NHC34396.1"/>
    </source>
</evidence>
<accession>A0A9X5I411</accession>
<dbReference type="SUPFAM" id="SSF101756">
    <property type="entry name" value="Hypothetical protein YgiW"/>
    <property type="match status" value="1"/>
</dbReference>
<proteinExistence type="predicted"/>
<dbReference type="Proteomes" id="UP000031532">
    <property type="component" value="Unassembled WGS sequence"/>
</dbReference>
<dbReference type="PROSITE" id="PS51257">
    <property type="entry name" value="PROKAR_LIPOPROTEIN"/>
    <property type="match status" value="1"/>
</dbReference>
<dbReference type="OrthoDB" id="495371at2"/>
<gene>
    <name evidence="1" type="ORF">QH73_0006935</name>
</gene>
<comment type="caution">
    <text evidence="1">The sequence shown here is derived from an EMBL/GenBank/DDBJ whole genome shotgun (WGS) entry which is preliminary data.</text>
</comment>
<sequence length="128" mass="14189">MNFFRIAIYSLLVVGLLGCGRLPQYAMNGIGLMGATAFKVGELKPETGNGTTVHLQGKVVQQVPLAGWRMYQLQDSTGKIWVLTKRTNVRLQTPVSIEGKVYFQSIPIAGQDFGEIYVEEQQVQTPTR</sequence>
<evidence type="ECO:0000313" key="2">
    <source>
        <dbReference type="Proteomes" id="UP000031532"/>
    </source>
</evidence>
<name>A0A9X5I411_9CYAN</name>
<reference evidence="1 2" key="1">
    <citation type="journal article" date="2015" name="Genome Announc.">
        <title>Draft Genome Sequence of the Terrestrial Cyanobacterium Scytonema millei VB511283, Isolated from Eastern India.</title>
        <authorList>
            <person name="Sen D."/>
            <person name="Chandrababunaidu M.M."/>
            <person name="Singh D."/>
            <person name="Sanghi N."/>
            <person name="Ghorai A."/>
            <person name="Mishra G.P."/>
            <person name="Madduluri M."/>
            <person name="Adhikary S.P."/>
            <person name="Tripathy S."/>
        </authorList>
    </citation>
    <scope>NUCLEOTIDE SEQUENCE [LARGE SCALE GENOMIC DNA]</scope>
    <source>
        <strain evidence="1 2">VB511283</strain>
    </source>
</reference>
<dbReference type="AlphaFoldDB" id="A0A9X5I411"/>
<dbReference type="InterPro" id="IPR036700">
    <property type="entry name" value="BOBF_sf"/>
</dbReference>
<dbReference type="RefSeq" id="WP_063777339.1">
    <property type="nucleotide sequence ID" value="NZ_JTJC03000001.1"/>
</dbReference>